<keyword evidence="2" id="KW-1185">Reference proteome</keyword>
<name>A0A495J348_9SPHI</name>
<proteinExistence type="predicted"/>
<evidence type="ECO:0000313" key="2">
    <source>
        <dbReference type="Proteomes" id="UP000268007"/>
    </source>
</evidence>
<comment type="caution">
    <text evidence="1">The sequence shown here is derived from an EMBL/GenBank/DDBJ whole genome shotgun (WGS) entry which is preliminary data.</text>
</comment>
<evidence type="ECO:0000313" key="1">
    <source>
        <dbReference type="EMBL" id="RKR83357.1"/>
    </source>
</evidence>
<dbReference type="Proteomes" id="UP000268007">
    <property type="component" value="Unassembled WGS sequence"/>
</dbReference>
<protein>
    <submittedName>
        <fullName evidence="1">Uncharacterized protein</fullName>
    </submittedName>
</protein>
<sequence length="181" mass="20689">MKTIDQLMNLDKAKIMFDLFRDEIPEFLSYTQAIADKVANDKEELLANWTNPFLSYHQWLQISEQVNSAIKKYGKNLTKSGSLFTDQLFDGYLAIFSNHCLEQYSINKAQSPKFKLAIDLFYLPVQPINNRNYSYIVLELHGVPEHAVIATDEDGNNRVFDSRADADAEASDCQEGLIVEI</sequence>
<dbReference type="RefSeq" id="WP_121198867.1">
    <property type="nucleotide sequence ID" value="NZ_RBKU01000001.1"/>
</dbReference>
<dbReference type="EMBL" id="RBKU01000001">
    <property type="protein sequence ID" value="RKR83357.1"/>
    <property type="molecule type" value="Genomic_DNA"/>
</dbReference>
<gene>
    <name evidence="1" type="ORF">BDD43_3563</name>
</gene>
<dbReference type="AlphaFoldDB" id="A0A495J348"/>
<organism evidence="1 2">
    <name type="scientific">Mucilaginibacter gracilis</name>
    <dbReference type="NCBI Taxonomy" id="423350"/>
    <lineage>
        <taxon>Bacteria</taxon>
        <taxon>Pseudomonadati</taxon>
        <taxon>Bacteroidota</taxon>
        <taxon>Sphingobacteriia</taxon>
        <taxon>Sphingobacteriales</taxon>
        <taxon>Sphingobacteriaceae</taxon>
        <taxon>Mucilaginibacter</taxon>
    </lineage>
</organism>
<reference evidence="1 2" key="1">
    <citation type="submission" date="2018-10" db="EMBL/GenBank/DDBJ databases">
        <title>Genomic Encyclopedia of Archaeal and Bacterial Type Strains, Phase II (KMG-II): from individual species to whole genera.</title>
        <authorList>
            <person name="Goeker M."/>
        </authorList>
    </citation>
    <scope>NUCLEOTIDE SEQUENCE [LARGE SCALE GENOMIC DNA]</scope>
    <source>
        <strain evidence="1 2">DSM 18602</strain>
    </source>
</reference>
<dbReference type="OrthoDB" id="969612at2"/>
<accession>A0A495J348</accession>